<protein>
    <submittedName>
        <fullName evidence="1">Uncharacterized protein</fullName>
    </submittedName>
</protein>
<dbReference type="AlphaFoldDB" id="A0A6C0APR2"/>
<evidence type="ECO:0000313" key="1">
    <source>
        <dbReference type="EMBL" id="QHS81819.1"/>
    </source>
</evidence>
<sequence length="130" mass="15134">MEAFFRSFRGNRLRVQYFIEARGSTIVRQDDIIIHVNPDFTVSVATYNPRLSDFPERKGIHLLHMLNVIKQYLETSDLSIIVKGSPYNHKTVEYDIEFNFLNTYESAFKLLYVSTPDGWTSLANLYADSM</sequence>
<proteinExistence type="predicted"/>
<accession>A0A6C0APR2</accession>
<name>A0A6C0APR2_9ZZZZ</name>
<organism evidence="1">
    <name type="scientific">viral metagenome</name>
    <dbReference type="NCBI Taxonomy" id="1070528"/>
    <lineage>
        <taxon>unclassified sequences</taxon>
        <taxon>metagenomes</taxon>
        <taxon>organismal metagenomes</taxon>
    </lineage>
</organism>
<reference evidence="1" key="1">
    <citation type="journal article" date="2020" name="Nature">
        <title>Giant virus diversity and host interactions through global metagenomics.</title>
        <authorList>
            <person name="Schulz F."/>
            <person name="Roux S."/>
            <person name="Paez-Espino D."/>
            <person name="Jungbluth S."/>
            <person name="Walsh D.A."/>
            <person name="Denef V.J."/>
            <person name="McMahon K.D."/>
            <person name="Konstantinidis K.T."/>
            <person name="Eloe-Fadrosh E.A."/>
            <person name="Kyrpides N.C."/>
            <person name="Woyke T."/>
        </authorList>
    </citation>
    <scope>NUCLEOTIDE SEQUENCE</scope>
    <source>
        <strain evidence="1">GVMAG-S-1101164-72</strain>
    </source>
</reference>
<dbReference type="EMBL" id="MN740760">
    <property type="protein sequence ID" value="QHS81819.1"/>
    <property type="molecule type" value="Genomic_DNA"/>
</dbReference>